<comment type="similarity">
    <text evidence="1">Belongs to the protease inhibitor I13 (potato type I serine protease inhibitor) family.</text>
</comment>
<dbReference type="SUPFAM" id="SSF54654">
    <property type="entry name" value="CI-2 family of serine protease inhibitors"/>
    <property type="match status" value="1"/>
</dbReference>
<dbReference type="AlphaFoldDB" id="A0A8S2RPZ3"/>
<dbReference type="PRINTS" id="PR00292">
    <property type="entry name" value="POTATOINHBTR"/>
</dbReference>
<name>A0A8S2RPZ3_9BILA</name>
<evidence type="ECO:0000256" key="3">
    <source>
        <dbReference type="ARBA" id="ARBA00022900"/>
    </source>
</evidence>
<reference evidence="6" key="1">
    <citation type="submission" date="2021-02" db="EMBL/GenBank/DDBJ databases">
        <authorList>
            <person name="Nowell W R."/>
        </authorList>
    </citation>
    <scope>NUCLEOTIDE SEQUENCE</scope>
</reference>
<dbReference type="EMBL" id="CAJOBA010045825">
    <property type="protein sequence ID" value="CAF4181949.1"/>
    <property type="molecule type" value="Genomic_DNA"/>
</dbReference>
<sequence length="240" mass="26813">KFTVFESELHDHSQRQENNRLESPIRTAVQAMTYKGLPQDGKSQEKSSDVNTVLRGRITHNGAGTIPSNSILLLELQDTTLQDTKAKTIAKIRMNAKKFPILFTLKYSANQIKLQNTYTISARIEDKKKKLLFINDMVIQVIPKGNDRTKTINVPVIRTGVVQSSGKKIVRPFSIPKQNSWPNLVGMKGEKAVNIIKQETGFTNVMIIKQNSAVTMDFRADRVRVLVDGKGNVASVPIIA</sequence>
<evidence type="ECO:0000256" key="2">
    <source>
        <dbReference type="ARBA" id="ARBA00022690"/>
    </source>
</evidence>
<keyword evidence="3" id="KW-0722">Serine protease inhibitor</keyword>
<evidence type="ECO:0000256" key="1">
    <source>
        <dbReference type="ARBA" id="ARBA00008210"/>
    </source>
</evidence>
<organism evidence="6 7">
    <name type="scientific">Didymodactylos carnosus</name>
    <dbReference type="NCBI Taxonomy" id="1234261"/>
    <lineage>
        <taxon>Eukaryota</taxon>
        <taxon>Metazoa</taxon>
        <taxon>Spiralia</taxon>
        <taxon>Gnathifera</taxon>
        <taxon>Rotifera</taxon>
        <taxon>Eurotatoria</taxon>
        <taxon>Bdelloidea</taxon>
        <taxon>Philodinida</taxon>
        <taxon>Philodinidae</taxon>
        <taxon>Didymodactylos</taxon>
    </lineage>
</organism>
<protein>
    <submittedName>
        <fullName evidence="6">Uncharacterized protein</fullName>
    </submittedName>
</protein>
<gene>
    <name evidence="5" type="ORF">OVA965_LOCUS31759</name>
    <name evidence="6" type="ORF">TMI583_LOCUS32597</name>
</gene>
<feature type="region of interest" description="Disordered" evidence="4">
    <location>
        <begin position="1"/>
        <end position="20"/>
    </location>
</feature>
<dbReference type="Proteomes" id="UP000682733">
    <property type="component" value="Unassembled WGS sequence"/>
</dbReference>
<dbReference type="Proteomes" id="UP000677228">
    <property type="component" value="Unassembled WGS sequence"/>
</dbReference>
<proteinExistence type="inferred from homology"/>
<dbReference type="InterPro" id="IPR036354">
    <property type="entry name" value="Prot_inh_pot1_sf"/>
</dbReference>
<dbReference type="Pfam" id="PF00280">
    <property type="entry name" value="potato_inhibit"/>
    <property type="match status" value="1"/>
</dbReference>
<dbReference type="GO" id="GO:0009611">
    <property type="term" value="P:response to wounding"/>
    <property type="evidence" value="ECO:0007669"/>
    <property type="project" value="InterPro"/>
</dbReference>
<dbReference type="Pfam" id="PF09619">
    <property type="entry name" value="YscW"/>
    <property type="match status" value="1"/>
</dbReference>
<evidence type="ECO:0000313" key="5">
    <source>
        <dbReference type="EMBL" id="CAF1373014.1"/>
    </source>
</evidence>
<keyword evidence="2" id="KW-0646">Protease inhibitor</keyword>
<dbReference type="PANTHER" id="PTHR33091">
    <property type="entry name" value="PROTEIN, PUTATIVE, EXPRESSED-RELATED"/>
    <property type="match status" value="1"/>
</dbReference>
<dbReference type="PANTHER" id="PTHR33091:SF73">
    <property type="entry name" value="INHIBITOR OF TRYPSIN AND HAGEMAN FACTOR-LIKE"/>
    <property type="match status" value="1"/>
</dbReference>
<dbReference type="GO" id="GO:0004867">
    <property type="term" value="F:serine-type endopeptidase inhibitor activity"/>
    <property type="evidence" value="ECO:0007669"/>
    <property type="project" value="UniProtKB-KW"/>
</dbReference>
<evidence type="ECO:0000313" key="6">
    <source>
        <dbReference type="EMBL" id="CAF4181949.1"/>
    </source>
</evidence>
<feature type="non-terminal residue" evidence="6">
    <location>
        <position position="1"/>
    </location>
</feature>
<evidence type="ECO:0000313" key="7">
    <source>
        <dbReference type="Proteomes" id="UP000682733"/>
    </source>
</evidence>
<dbReference type="EMBL" id="CAJNOK010024149">
    <property type="protein sequence ID" value="CAF1373014.1"/>
    <property type="molecule type" value="Genomic_DNA"/>
</dbReference>
<dbReference type="InterPro" id="IPR039366">
    <property type="entry name" value="Pilotin"/>
</dbReference>
<accession>A0A8S2RPZ3</accession>
<dbReference type="InterPro" id="IPR000864">
    <property type="entry name" value="Prot_inh_pot1"/>
</dbReference>
<evidence type="ECO:0000256" key="4">
    <source>
        <dbReference type="SAM" id="MobiDB-lite"/>
    </source>
</evidence>
<feature type="compositionally biased region" description="Basic and acidic residues" evidence="4">
    <location>
        <begin position="7"/>
        <end position="20"/>
    </location>
</feature>
<comment type="caution">
    <text evidence="6">The sequence shown here is derived from an EMBL/GenBank/DDBJ whole genome shotgun (WGS) entry which is preliminary data.</text>
</comment>
<dbReference type="Gene3D" id="3.30.10.10">
    <property type="entry name" value="Trypsin Inhibitor V, subunit A"/>
    <property type="match status" value="1"/>
</dbReference>